<dbReference type="InterPro" id="IPR028154">
    <property type="entry name" value="AMP-dep_Lig_C"/>
</dbReference>
<evidence type="ECO:0000256" key="2">
    <source>
        <dbReference type="ARBA" id="ARBA00022450"/>
    </source>
</evidence>
<dbReference type="KEGG" id="aco:Amico_0528"/>
<dbReference type="EC" id="6.2.1.30" evidence="8"/>
<evidence type="ECO:0000256" key="3">
    <source>
        <dbReference type="ARBA" id="ARBA00022553"/>
    </source>
</evidence>
<dbReference type="FunFam" id="3.40.50.12780:FF:000016">
    <property type="entry name" value="Phenylacetate-coenzyme A ligase"/>
    <property type="match status" value="1"/>
</dbReference>
<keyword evidence="3" id="KW-0597">Phosphoprotein</keyword>
<dbReference type="GO" id="GO:0010124">
    <property type="term" value="P:phenylacetate catabolic process"/>
    <property type="evidence" value="ECO:0007669"/>
    <property type="project" value="InterPro"/>
</dbReference>
<evidence type="ECO:0000256" key="5">
    <source>
        <dbReference type="ARBA" id="ARBA00022741"/>
    </source>
</evidence>
<dbReference type="HOGENOM" id="CLU_035301_1_1_0"/>
<keyword evidence="14" id="KW-1185">Reference proteome</keyword>
<protein>
    <recommendedName>
        <fullName evidence="9">Phenylacetate-coenzyme A ligase</fullName>
        <ecNumber evidence="8">6.2.1.30</ecNumber>
    </recommendedName>
    <alternativeName>
        <fullName evidence="10">Phenylacetyl-CoA ligase</fullName>
    </alternativeName>
</protein>
<comment type="pathway">
    <text evidence="6">Aromatic compound metabolism; phenylacetate degradation.</text>
</comment>
<dbReference type="InterPro" id="IPR000873">
    <property type="entry name" value="AMP-dep_synth/lig_dom"/>
</dbReference>
<organism evidence="13 14">
    <name type="scientific">Aminobacterium colombiense (strain DSM 12261 / ALA-1)</name>
    <dbReference type="NCBI Taxonomy" id="572547"/>
    <lineage>
        <taxon>Bacteria</taxon>
        <taxon>Thermotogati</taxon>
        <taxon>Synergistota</taxon>
        <taxon>Synergistia</taxon>
        <taxon>Synergistales</taxon>
        <taxon>Aminobacteriaceae</taxon>
        <taxon>Aminobacterium</taxon>
    </lineage>
</organism>
<dbReference type="InterPro" id="IPR011880">
    <property type="entry name" value="PA_CoA_ligase"/>
</dbReference>
<feature type="domain" description="AMP-dependent ligase C-terminal" evidence="12">
    <location>
        <begin position="322"/>
        <end position="365"/>
    </location>
</feature>
<dbReference type="STRING" id="572547.Amico_0528"/>
<dbReference type="PANTHER" id="PTHR43439">
    <property type="entry name" value="PHENYLACETATE-COENZYME A LIGASE"/>
    <property type="match status" value="1"/>
</dbReference>
<dbReference type="Pfam" id="PF14535">
    <property type="entry name" value="AMP-binding_C_2"/>
    <property type="match status" value="1"/>
</dbReference>
<dbReference type="CDD" id="cd05913">
    <property type="entry name" value="PaaK"/>
    <property type="match status" value="1"/>
</dbReference>
<dbReference type="GO" id="GO:0047475">
    <property type="term" value="F:phenylacetate-CoA ligase activity"/>
    <property type="evidence" value="ECO:0007669"/>
    <property type="project" value="UniProtKB-EC"/>
</dbReference>
<evidence type="ECO:0000313" key="13">
    <source>
        <dbReference type="EMBL" id="ADE56665.1"/>
    </source>
</evidence>
<gene>
    <name evidence="13" type="ordered locus">Amico_0528</name>
</gene>
<dbReference type="RefSeq" id="WP_013047931.1">
    <property type="nucleotide sequence ID" value="NC_014011.1"/>
</dbReference>
<evidence type="ECO:0000259" key="12">
    <source>
        <dbReference type="Pfam" id="PF14535"/>
    </source>
</evidence>
<dbReference type="Proteomes" id="UP000002366">
    <property type="component" value="Chromosome"/>
</dbReference>
<keyword evidence="4 13" id="KW-0436">Ligase</keyword>
<evidence type="ECO:0000256" key="1">
    <source>
        <dbReference type="ARBA" id="ARBA00011245"/>
    </source>
</evidence>
<dbReference type="Gene3D" id="3.30.300.30">
    <property type="match status" value="1"/>
</dbReference>
<proteinExistence type="inferred from homology"/>
<dbReference type="AlphaFoldDB" id="D5EDN3"/>
<sequence length="371" mass="40794">MGSHEQATLLRLQNMVHRVWNAQGSYRQKMEVAGISPDDIQSIDDFKKLPFTTKQDLRDSYPLGMLACPREQVVRLHASSGTTGKPTFVPYTQKDIDIWKECMAECLATAGVAPNDVFQIILGYGLFTGALGFHYGAEKLGAMVIPSGGGFTDRQLMLMEDAHTTVFTSTPSYALYLAERVAKESLISRLHLRLAILGGEAWTEDMGSQIEEMLGVTVINSYGLSEILGPGVAMECGAKRGMHFNETHFFAETVNAENGKTLLDGEFGELVITTMTKEAFPLIRYRTRDLTSLISEPCPCGRHGKRIARVTGRNDDMLIIRGVNIFPSQVEAALADVKGISLHYRLDVDHKQGMPDLTVVCESVSLLSASI</sequence>
<dbReference type="Gene3D" id="3.40.50.12780">
    <property type="entry name" value="N-terminal domain of ligase-like"/>
    <property type="match status" value="1"/>
</dbReference>
<dbReference type="InterPro" id="IPR051414">
    <property type="entry name" value="Adenylate-forming_Reductase"/>
</dbReference>
<dbReference type="SUPFAM" id="SSF56801">
    <property type="entry name" value="Acetyl-CoA synthetase-like"/>
    <property type="match status" value="1"/>
</dbReference>
<dbReference type="Pfam" id="PF00501">
    <property type="entry name" value="AMP-binding"/>
    <property type="match status" value="1"/>
</dbReference>
<evidence type="ECO:0000256" key="10">
    <source>
        <dbReference type="ARBA" id="ARBA00075111"/>
    </source>
</evidence>
<name>D5EDN3_AMICL</name>
<dbReference type="InterPro" id="IPR045851">
    <property type="entry name" value="AMP-bd_C_sf"/>
</dbReference>
<evidence type="ECO:0000259" key="11">
    <source>
        <dbReference type="Pfam" id="PF00501"/>
    </source>
</evidence>
<comment type="subunit">
    <text evidence="1">Monomer.</text>
</comment>
<evidence type="ECO:0000256" key="7">
    <source>
        <dbReference type="ARBA" id="ARBA00061566"/>
    </source>
</evidence>
<evidence type="ECO:0000256" key="8">
    <source>
        <dbReference type="ARBA" id="ARBA00066629"/>
    </source>
</evidence>
<reference evidence="13 14" key="1">
    <citation type="journal article" date="2010" name="Stand. Genomic Sci.">
        <title>Complete genome sequence of Aminobacterium colombiense type strain (ALA-1).</title>
        <authorList>
            <person name="Chertkov O."/>
            <person name="Sikorski J."/>
            <person name="Brambilla E."/>
            <person name="Lapidus A."/>
            <person name="Copeland A."/>
            <person name="Glavina Del Rio T."/>
            <person name="Nolan M."/>
            <person name="Lucas S."/>
            <person name="Tice H."/>
            <person name="Cheng J.F."/>
            <person name="Han C."/>
            <person name="Detter J.C."/>
            <person name="Bruce D."/>
            <person name="Tapia R."/>
            <person name="Goodwin L."/>
            <person name="Pitluck S."/>
            <person name="Liolios K."/>
            <person name="Ivanova N."/>
            <person name="Mavromatis K."/>
            <person name="Ovchinnikova G."/>
            <person name="Pati A."/>
            <person name="Chen A."/>
            <person name="Palaniappan K."/>
            <person name="Land M."/>
            <person name="Hauser L."/>
            <person name="Chang Y.J."/>
            <person name="Jeffries C.D."/>
            <person name="Spring S."/>
            <person name="Rohde M."/>
            <person name="Goker M."/>
            <person name="Bristow J."/>
            <person name="Eisen J.A."/>
            <person name="Markowitz V."/>
            <person name="Hugenholtz P."/>
            <person name="Kyrpides N.C."/>
            <person name="Klenk H.P."/>
        </authorList>
    </citation>
    <scope>NUCLEOTIDE SEQUENCE [LARGE SCALE GENOMIC DNA]</scope>
    <source>
        <strain evidence="14">DSM 12261 / ALA-1</strain>
    </source>
</reference>
<dbReference type="InterPro" id="IPR042099">
    <property type="entry name" value="ANL_N_sf"/>
</dbReference>
<accession>D5EDN3</accession>
<evidence type="ECO:0000256" key="9">
    <source>
        <dbReference type="ARBA" id="ARBA00068695"/>
    </source>
</evidence>
<keyword evidence="2" id="KW-0596">Phosphopantetheine</keyword>
<feature type="domain" description="AMP-dependent synthetase/ligase" evidence="11">
    <location>
        <begin position="69"/>
        <end position="273"/>
    </location>
</feature>
<dbReference type="eggNOG" id="COG1541">
    <property type="taxonomic scope" value="Bacteria"/>
</dbReference>
<dbReference type="GO" id="GO:0000166">
    <property type="term" value="F:nucleotide binding"/>
    <property type="evidence" value="ECO:0007669"/>
    <property type="project" value="UniProtKB-KW"/>
</dbReference>
<keyword evidence="5" id="KW-0547">Nucleotide-binding</keyword>
<evidence type="ECO:0000256" key="4">
    <source>
        <dbReference type="ARBA" id="ARBA00022598"/>
    </source>
</evidence>
<comment type="similarity">
    <text evidence="7">Belongs to the phenylacetyl-CoA ligase family.</text>
</comment>
<evidence type="ECO:0000313" key="14">
    <source>
        <dbReference type="Proteomes" id="UP000002366"/>
    </source>
</evidence>
<dbReference type="PANTHER" id="PTHR43439:SF2">
    <property type="entry name" value="ENZYME, PUTATIVE (JCVI)-RELATED"/>
    <property type="match status" value="1"/>
</dbReference>
<dbReference type="EMBL" id="CP001997">
    <property type="protein sequence ID" value="ADE56665.1"/>
    <property type="molecule type" value="Genomic_DNA"/>
</dbReference>
<evidence type="ECO:0000256" key="6">
    <source>
        <dbReference type="ARBA" id="ARBA00060591"/>
    </source>
</evidence>